<comment type="caution">
    <text evidence="1">The sequence shown here is derived from an EMBL/GenBank/DDBJ whole genome shotgun (WGS) entry which is preliminary data.</text>
</comment>
<dbReference type="Proteomes" id="UP000605201">
    <property type="component" value="Unassembled WGS sequence"/>
</dbReference>
<dbReference type="EMBL" id="JACNIG010000317">
    <property type="protein sequence ID" value="MBC8433660.1"/>
    <property type="molecule type" value="Genomic_DNA"/>
</dbReference>
<name>A0A8J6P280_9BACT</name>
<accession>A0A8J6P280</accession>
<evidence type="ECO:0000313" key="2">
    <source>
        <dbReference type="Proteomes" id="UP000605201"/>
    </source>
</evidence>
<gene>
    <name evidence="1" type="ORF">H8D96_17260</name>
</gene>
<dbReference type="AlphaFoldDB" id="A0A8J6P280"/>
<organism evidence="1 2">
    <name type="scientific">Candidatus Desulfatibia vada</name>
    <dbReference type="NCBI Taxonomy" id="2841696"/>
    <lineage>
        <taxon>Bacteria</taxon>
        <taxon>Pseudomonadati</taxon>
        <taxon>Thermodesulfobacteriota</taxon>
        <taxon>Desulfobacteria</taxon>
        <taxon>Desulfobacterales</taxon>
        <taxon>Desulfobacterales incertae sedis</taxon>
        <taxon>Candidatus Desulfatibia</taxon>
    </lineage>
</organism>
<sequence>MPQVSLYLNEKTYAKVRRAAEAESISISKWVSEKLDRTISADWPDGFDKLFGSIIDDSFKAPRRDTFTSDAVREKL</sequence>
<evidence type="ECO:0000313" key="1">
    <source>
        <dbReference type="EMBL" id="MBC8433660.1"/>
    </source>
</evidence>
<proteinExistence type="predicted"/>
<protein>
    <submittedName>
        <fullName evidence="1">Toxin-antitoxin system, antitoxin component</fullName>
    </submittedName>
</protein>
<dbReference type="SUPFAM" id="SSF47598">
    <property type="entry name" value="Ribbon-helix-helix"/>
    <property type="match status" value="1"/>
</dbReference>
<dbReference type="GO" id="GO:0006355">
    <property type="term" value="P:regulation of DNA-templated transcription"/>
    <property type="evidence" value="ECO:0007669"/>
    <property type="project" value="InterPro"/>
</dbReference>
<dbReference type="InterPro" id="IPR010985">
    <property type="entry name" value="Ribbon_hlx_hlx"/>
</dbReference>
<reference evidence="1 2" key="1">
    <citation type="submission" date="2020-08" db="EMBL/GenBank/DDBJ databases">
        <title>Bridging the membrane lipid divide: bacteria of the FCB group superphylum have the potential to synthesize archaeal ether lipids.</title>
        <authorList>
            <person name="Villanueva L."/>
            <person name="Von Meijenfeldt F.A.B."/>
            <person name="Westbye A.B."/>
            <person name="Yadav S."/>
            <person name="Hopmans E.C."/>
            <person name="Dutilh B.E."/>
            <person name="Sinninghe Damste J.S."/>
        </authorList>
    </citation>
    <scope>NUCLEOTIDE SEQUENCE [LARGE SCALE GENOMIC DNA]</scope>
    <source>
        <strain evidence="1">NIOZ-UU17</strain>
    </source>
</reference>